<name>A0ABS3A9D0_9VIBR</name>
<dbReference type="Proteomes" id="UP000779070">
    <property type="component" value="Unassembled WGS sequence"/>
</dbReference>
<protein>
    <submittedName>
        <fullName evidence="1">Uncharacterized protein</fullName>
    </submittedName>
</protein>
<evidence type="ECO:0000313" key="1">
    <source>
        <dbReference type="EMBL" id="MBN3579502.1"/>
    </source>
</evidence>
<evidence type="ECO:0000313" key="2">
    <source>
        <dbReference type="Proteomes" id="UP000779070"/>
    </source>
</evidence>
<dbReference type="EMBL" id="JAFHLB010000026">
    <property type="protein sequence ID" value="MBN3579502.1"/>
    <property type="molecule type" value="Genomic_DNA"/>
</dbReference>
<comment type="caution">
    <text evidence="1">The sequence shown here is derived from an EMBL/GenBank/DDBJ whole genome shotgun (WGS) entry which is preliminary data.</text>
</comment>
<proteinExistence type="predicted"/>
<dbReference type="RefSeq" id="WP_206371496.1">
    <property type="nucleotide sequence ID" value="NZ_CAWPTM010000095.1"/>
</dbReference>
<organism evidence="1 2">
    <name type="scientific">Vibrio neptunius</name>
    <dbReference type="NCBI Taxonomy" id="170651"/>
    <lineage>
        <taxon>Bacteria</taxon>
        <taxon>Pseudomonadati</taxon>
        <taxon>Pseudomonadota</taxon>
        <taxon>Gammaproteobacteria</taxon>
        <taxon>Vibrionales</taxon>
        <taxon>Vibrionaceae</taxon>
        <taxon>Vibrio</taxon>
    </lineage>
</organism>
<accession>A0ABS3A9D0</accession>
<keyword evidence="2" id="KW-1185">Reference proteome</keyword>
<gene>
    <name evidence="1" type="ORF">JYA62_17735</name>
</gene>
<sequence length="179" mass="19901">MASFSANGFEGWKVAEIQSENMWVAFDNPNLDSDEPTLVLAATRQVPDNTDGWILATQTCGGYGCYQKDAAIMLLSIKPEIMKSIQRIVDEDWYPDSLDYEGFCSPESEPVRAYIQELAKIALQFNALGSDIRLSQALYPVDAVQSNLDILTHDQINLKEIDPKAECGLIIYLVGDNCD</sequence>
<reference evidence="1 2" key="1">
    <citation type="submission" date="2021-02" db="EMBL/GenBank/DDBJ databases">
        <title>Draft Genome Sequences of 5 Vibrio neptunius Strains Isolated From of Bivalve Hatcheries.</title>
        <authorList>
            <person name="Galvis F."/>
            <person name="Barja J.L."/>
            <person name="Lemos M.L."/>
            <person name="Balado M."/>
        </authorList>
    </citation>
    <scope>NUCLEOTIDE SEQUENCE [LARGE SCALE GENOMIC DNA]</scope>
    <source>
        <strain evidence="1 2">PP-145.98</strain>
    </source>
</reference>